<feature type="transmembrane region" description="Helical" evidence="1">
    <location>
        <begin position="20"/>
        <end position="39"/>
    </location>
</feature>
<sequence>MYFFVCKHAFISFNFLHLNVLYFFIIFYITIVLLISTKFNNKDYIFIIKILKNSKILQIKLTFIF</sequence>
<organism evidence="2">
    <name type="scientific">Clostridium botulinum</name>
    <dbReference type="NCBI Taxonomy" id="1491"/>
    <lineage>
        <taxon>Bacteria</taxon>
        <taxon>Bacillati</taxon>
        <taxon>Bacillota</taxon>
        <taxon>Clostridia</taxon>
        <taxon>Eubacteriales</taxon>
        <taxon>Clostridiaceae</taxon>
        <taxon>Clostridium</taxon>
    </lineage>
</organism>
<keyword evidence="1" id="KW-0472">Membrane</keyword>
<evidence type="ECO:0000256" key="1">
    <source>
        <dbReference type="SAM" id="Phobius"/>
    </source>
</evidence>
<accession>C4IXR5</accession>
<evidence type="ECO:0000313" key="2">
    <source>
        <dbReference type="EMBL" id="BAH29615.1"/>
    </source>
</evidence>
<proteinExistence type="predicted"/>
<name>C4IXR5_CLOBO</name>
<protein>
    <submittedName>
        <fullName evidence="2">Uncharacterized protein</fullName>
    </submittedName>
</protein>
<dbReference type="EMBL" id="AP010934">
    <property type="protein sequence ID" value="BAH29615.1"/>
    <property type="molecule type" value="Genomic_DNA"/>
</dbReference>
<keyword evidence="1" id="KW-1133">Transmembrane helix</keyword>
<reference evidence="2" key="1">
    <citation type="journal article" date="2009" name="J. Bacteriol.">
        <title>Molecular analysis of an extrachromosomal element containing the C2 toxin gene discovered in Clostridium botulinum type C.</title>
        <authorList>
            <person name="Sakaguchi Y."/>
            <person name="Hayashi T."/>
            <person name="Yamamoto Y."/>
            <person name="Nakayama K."/>
            <person name="Zhang K."/>
            <person name="Ma S."/>
            <person name="Arimitsu H."/>
            <person name="Oguma K."/>
        </authorList>
    </citation>
    <scope>NUCLEOTIDE SEQUENCE</scope>
    <source>
        <plasmid evidence="2">pC2C203U28</plasmid>
    </source>
</reference>
<keyword evidence="2" id="KW-0614">Plasmid</keyword>
<dbReference type="AlphaFoldDB" id="C4IXR5"/>
<geneLocation type="plasmid" evidence="2">
    <name>pC2C203U28</name>
</geneLocation>
<keyword evidence="1" id="KW-0812">Transmembrane</keyword>